<protein>
    <recommendedName>
        <fullName evidence="3">Lectin-like protein BA14k</fullName>
    </recommendedName>
</protein>
<dbReference type="RefSeq" id="WP_007196228.1">
    <property type="nucleotide sequence ID" value="NZ_CM002917.1"/>
</dbReference>
<reference evidence="8 9" key="1">
    <citation type="submission" date="2007-10" db="EMBL/GenBank/DDBJ databases">
        <authorList>
            <person name="Wagner-Dobler I."/>
            <person name="Ferriera S."/>
            <person name="Johnson J."/>
            <person name="Kravitz S."/>
            <person name="Beeson K."/>
            <person name="Sutton G."/>
            <person name="Rogers Y.-H."/>
            <person name="Friedman R."/>
            <person name="Frazier M."/>
            <person name="Venter J.C."/>
        </authorList>
    </citation>
    <scope>NUCLEOTIDE SEQUENCE [LARGE SCALE GENOMIC DNA]</scope>
    <source>
        <strain evidence="8 9">DFL-43</strain>
    </source>
</reference>
<dbReference type="eggNOG" id="ENOG5033457">
    <property type="taxonomic scope" value="Bacteria"/>
</dbReference>
<evidence type="ECO:0000256" key="1">
    <source>
        <dbReference type="ARBA" id="ARBA00004167"/>
    </source>
</evidence>
<evidence type="ECO:0000256" key="4">
    <source>
        <dbReference type="ARBA" id="ARBA00022475"/>
    </source>
</evidence>
<organism evidence="8 9">
    <name type="scientific">Hoeflea phototrophica (strain DSM 17068 / NCIMB 14078 / DFL-43)</name>
    <dbReference type="NCBI Taxonomy" id="411684"/>
    <lineage>
        <taxon>Bacteria</taxon>
        <taxon>Pseudomonadati</taxon>
        <taxon>Pseudomonadota</taxon>
        <taxon>Alphaproteobacteria</taxon>
        <taxon>Hyphomicrobiales</taxon>
        <taxon>Rhizobiaceae</taxon>
        <taxon>Hoeflea</taxon>
    </lineage>
</organism>
<dbReference type="OrthoDB" id="8117189at2"/>
<dbReference type="Proteomes" id="UP000004291">
    <property type="component" value="Chromosome"/>
</dbReference>
<evidence type="ECO:0000256" key="5">
    <source>
        <dbReference type="ARBA" id="ARBA00022734"/>
    </source>
</evidence>
<dbReference type="EMBL" id="ABIA03000002">
    <property type="protein sequence ID" value="EDQ34967.1"/>
    <property type="molecule type" value="Genomic_DNA"/>
</dbReference>
<comment type="similarity">
    <text evidence="2">Belongs to the BA14k family.</text>
</comment>
<feature type="signal peptide" evidence="7">
    <location>
        <begin position="1"/>
        <end position="24"/>
    </location>
</feature>
<comment type="subcellular location">
    <subcellularLocation>
        <location evidence="1">Membrane</location>
        <topology evidence="1">Single-pass membrane protein</topology>
    </subcellularLocation>
</comment>
<dbReference type="HOGENOM" id="CLU_095992_0_0_5"/>
<evidence type="ECO:0000256" key="3">
    <source>
        <dbReference type="ARBA" id="ARBA00020552"/>
    </source>
</evidence>
<evidence type="ECO:0000313" key="8">
    <source>
        <dbReference type="EMBL" id="EDQ34967.1"/>
    </source>
</evidence>
<evidence type="ECO:0000256" key="6">
    <source>
        <dbReference type="ARBA" id="ARBA00025321"/>
    </source>
</evidence>
<comment type="function">
    <text evidence="6">Has immunoglobulin-binding and hemagglutination properties, and can bind to mannose. Essential for virulence. May be involved in LPS biosynthesis or polysaccharide transport.</text>
</comment>
<evidence type="ECO:0000256" key="2">
    <source>
        <dbReference type="ARBA" id="ARBA00010270"/>
    </source>
</evidence>
<evidence type="ECO:0000313" key="9">
    <source>
        <dbReference type="Proteomes" id="UP000004291"/>
    </source>
</evidence>
<dbReference type="GO" id="GO:0030246">
    <property type="term" value="F:carbohydrate binding"/>
    <property type="evidence" value="ECO:0007669"/>
    <property type="project" value="UniProtKB-KW"/>
</dbReference>
<dbReference type="Pfam" id="PF07886">
    <property type="entry name" value="BA14K"/>
    <property type="match status" value="1"/>
</dbReference>
<keyword evidence="4" id="KW-0472">Membrane</keyword>
<dbReference type="STRING" id="411684.HPDFL43_02180"/>
<name>A9D0B5_HOEPD</name>
<comment type="caution">
    <text evidence="8">The sequence shown here is derived from an EMBL/GenBank/DDBJ whole genome shotgun (WGS) entry which is preliminary data.</text>
</comment>
<sequence>MLKLATKILVSASFCLAALAPAQALPVMPLKQVPAALASADVVDVHYKRRGGFYRHHKRHYYNGHRGYRHHRYGYRHYNGYWFPPAAFALGVIIGSQSHGGGYGVRPGYTHPRHVRYCYDRYRSYRAYDNTFQPYHGPRKQCRSRYF</sequence>
<dbReference type="InterPro" id="IPR012413">
    <property type="entry name" value="BA14K"/>
</dbReference>
<keyword evidence="5" id="KW-0430">Lectin</keyword>
<dbReference type="AlphaFoldDB" id="A9D0B5"/>
<keyword evidence="7" id="KW-0732">Signal</keyword>
<gene>
    <name evidence="8" type="ORF">HPDFL43_02180</name>
</gene>
<dbReference type="GO" id="GO:0016020">
    <property type="term" value="C:membrane"/>
    <property type="evidence" value="ECO:0007669"/>
    <property type="project" value="UniProtKB-SubCell"/>
</dbReference>
<keyword evidence="9" id="KW-1185">Reference proteome</keyword>
<accession>A9D0B5</accession>
<reference evidence="8 9" key="2">
    <citation type="submission" date="2012-06" db="EMBL/GenBank/DDBJ databases">
        <authorList>
            <person name="Fiebig A."/>
        </authorList>
    </citation>
    <scope>NUCLEOTIDE SEQUENCE [LARGE SCALE GENOMIC DNA]</scope>
    <source>
        <strain evidence="8 9">DFL-43</strain>
    </source>
</reference>
<evidence type="ECO:0000256" key="7">
    <source>
        <dbReference type="SAM" id="SignalP"/>
    </source>
</evidence>
<feature type="chain" id="PRO_5002736894" description="Lectin-like protein BA14k" evidence="7">
    <location>
        <begin position="25"/>
        <end position="147"/>
    </location>
</feature>
<keyword evidence="4" id="KW-1003">Cell membrane</keyword>
<proteinExistence type="inferred from homology"/>